<dbReference type="Pfam" id="PF20684">
    <property type="entry name" value="Fung_rhodopsin"/>
    <property type="match status" value="1"/>
</dbReference>
<keyword evidence="4 7" id="KW-0472">Membrane</keyword>
<keyword evidence="10" id="KW-1185">Reference proteome</keyword>
<dbReference type="EMBL" id="KV875094">
    <property type="protein sequence ID" value="OIW33761.1"/>
    <property type="molecule type" value="Genomic_DNA"/>
</dbReference>
<dbReference type="STRING" id="1408157.A0A1J7JK54"/>
<evidence type="ECO:0000256" key="5">
    <source>
        <dbReference type="ARBA" id="ARBA00038359"/>
    </source>
</evidence>
<keyword evidence="3 7" id="KW-1133">Transmembrane helix</keyword>
<dbReference type="InterPro" id="IPR052337">
    <property type="entry name" value="SAT4-like"/>
</dbReference>
<dbReference type="InParanoid" id="A0A1J7JK54"/>
<evidence type="ECO:0000256" key="4">
    <source>
        <dbReference type="ARBA" id="ARBA00023136"/>
    </source>
</evidence>
<proteinExistence type="inferred from homology"/>
<name>A0A1J7JK54_9PEZI</name>
<evidence type="ECO:0000256" key="7">
    <source>
        <dbReference type="SAM" id="Phobius"/>
    </source>
</evidence>
<feature type="transmembrane region" description="Helical" evidence="7">
    <location>
        <begin position="106"/>
        <end position="128"/>
    </location>
</feature>
<accession>A0A1J7JK54</accession>
<reference evidence="9 10" key="1">
    <citation type="submission" date="2016-10" db="EMBL/GenBank/DDBJ databases">
        <title>Draft genome sequence of Coniochaeta ligniaria NRRL30616, a lignocellulolytic fungus for bioabatement of inhibitors in plant biomass hydrolysates.</title>
        <authorList>
            <consortium name="DOE Joint Genome Institute"/>
            <person name="Jimenez D.J."/>
            <person name="Hector R.E."/>
            <person name="Riley R."/>
            <person name="Sun H."/>
            <person name="Grigoriev I.V."/>
            <person name="Van Elsas J.D."/>
            <person name="Nichols N.N."/>
        </authorList>
    </citation>
    <scope>NUCLEOTIDE SEQUENCE [LARGE SCALE GENOMIC DNA]</scope>
    <source>
        <strain evidence="9 10">NRRL 30616</strain>
    </source>
</reference>
<dbReference type="PANTHER" id="PTHR33048">
    <property type="entry name" value="PTH11-LIKE INTEGRAL MEMBRANE PROTEIN (AFU_ORTHOLOGUE AFUA_5G11245)"/>
    <property type="match status" value="1"/>
</dbReference>
<dbReference type="PANTHER" id="PTHR33048:SF129">
    <property type="entry name" value="INTEGRAL MEMBRANE PROTEIN-RELATED"/>
    <property type="match status" value="1"/>
</dbReference>
<dbReference type="GO" id="GO:0016020">
    <property type="term" value="C:membrane"/>
    <property type="evidence" value="ECO:0007669"/>
    <property type="project" value="UniProtKB-SubCell"/>
</dbReference>
<dbReference type="Proteomes" id="UP000182658">
    <property type="component" value="Unassembled WGS sequence"/>
</dbReference>
<evidence type="ECO:0000259" key="8">
    <source>
        <dbReference type="Pfam" id="PF20684"/>
    </source>
</evidence>
<feature type="domain" description="Rhodopsin" evidence="8">
    <location>
        <begin position="44"/>
        <end position="285"/>
    </location>
</feature>
<feature type="transmembrane region" description="Helical" evidence="7">
    <location>
        <begin position="26"/>
        <end position="48"/>
    </location>
</feature>
<evidence type="ECO:0000256" key="1">
    <source>
        <dbReference type="ARBA" id="ARBA00004141"/>
    </source>
</evidence>
<evidence type="ECO:0000313" key="10">
    <source>
        <dbReference type="Proteomes" id="UP000182658"/>
    </source>
</evidence>
<sequence length="407" mass="44886">MQIPPSSVLASWPTPNYANPVTHGPANIVVIPLLLALVFIFLCIRFYTRLLITRGFGVDDVLVLLAFIPATTFAILGIIANTRLGWDRHNWDLRPELITPGLQVGLATQVLFDIATTLTKLSMLALIYRIAAAGASRMRFFVTIFASLIGLNGLLFVFITMLQCSPVSAYWTLSFTKQKCINEEAHVLAAGVINTVTDFIIVLLPIRIVKNLNLPKKQRVLVYLLFTGSLLASIAGAIRTYFTWRLTSSPDHDITWNSYYVMLLSSIELFVGIICASIPATKPFFGRYIPRLVGATASGRDVTEPLAARKKASEESFSSFRYGDVESLAQVPSEKAEVEFKPGHTRKLTPADLNKPLPPVVMKVPFKIKVDRSFSWDKLGSVSGSLGSSRVQSEMWPFSGGSRISRG</sequence>
<organism evidence="9 10">
    <name type="scientific">Coniochaeta ligniaria NRRL 30616</name>
    <dbReference type="NCBI Taxonomy" id="1408157"/>
    <lineage>
        <taxon>Eukaryota</taxon>
        <taxon>Fungi</taxon>
        <taxon>Dikarya</taxon>
        <taxon>Ascomycota</taxon>
        <taxon>Pezizomycotina</taxon>
        <taxon>Sordariomycetes</taxon>
        <taxon>Sordariomycetidae</taxon>
        <taxon>Coniochaetales</taxon>
        <taxon>Coniochaetaceae</taxon>
        <taxon>Coniochaeta</taxon>
    </lineage>
</organism>
<comment type="similarity">
    <text evidence="5">Belongs to the SAT4 family.</text>
</comment>
<evidence type="ECO:0000256" key="6">
    <source>
        <dbReference type="SAM" id="MobiDB-lite"/>
    </source>
</evidence>
<feature type="region of interest" description="Disordered" evidence="6">
    <location>
        <begin position="382"/>
        <end position="407"/>
    </location>
</feature>
<feature type="transmembrane region" description="Helical" evidence="7">
    <location>
        <begin position="258"/>
        <end position="281"/>
    </location>
</feature>
<keyword evidence="2 7" id="KW-0812">Transmembrane</keyword>
<feature type="transmembrane region" description="Helical" evidence="7">
    <location>
        <begin position="185"/>
        <end position="208"/>
    </location>
</feature>
<gene>
    <name evidence="9" type="ORF">CONLIGDRAFT_677512</name>
</gene>
<evidence type="ECO:0000313" key="9">
    <source>
        <dbReference type="EMBL" id="OIW33761.1"/>
    </source>
</evidence>
<evidence type="ECO:0000256" key="2">
    <source>
        <dbReference type="ARBA" id="ARBA00022692"/>
    </source>
</evidence>
<protein>
    <recommendedName>
        <fullName evidence="8">Rhodopsin domain-containing protein</fullName>
    </recommendedName>
</protein>
<feature type="transmembrane region" description="Helical" evidence="7">
    <location>
        <begin position="220"/>
        <end position="238"/>
    </location>
</feature>
<dbReference type="InterPro" id="IPR049326">
    <property type="entry name" value="Rhodopsin_dom_fungi"/>
</dbReference>
<dbReference type="OrthoDB" id="4525788at2759"/>
<dbReference type="AlphaFoldDB" id="A0A1J7JK54"/>
<evidence type="ECO:0000256" key="3">
    <source>
        <dbReference type="ARBA" id="ARBA00022989"/>
    </source>
</evidence>
<feature type="transmembrane region" description="Helical" evidence="7">
    <location>
        <begin position="60"/>
        <end position="86"/>
    </location>
</feature>
<comment type="subcellular location">
    <subcellularLocation>
        <location evidence="1">Membrane</location>
        <topology evidence="1">Multi-pass membrane protein</topology>
    </subcellularLocation>
</comment>
<feature type="transmembrane region" description="Helical" evidence="7">
    <location>
        <begin position="140"/>
        <end position="173"/>
    </location>
</feature>